<sequence>MPTLFPPLEAGGDGESILPADVRENFDAIQAIIRVQSRLANEQELSGTVSSVEEQSSETTKHEGDNDASTEDTMSARELKAEGLESRKRSLAVATAIAVHSEVSRLTNGIAELESLLLEQGDGVNPSEIEFPALPTVIDEEETKDSQEKESGGGKVEDPDSATEEMDVLDQVKK</sequence>
<accession>A0A7R9VNJ7</accession>
<feature type="region of interest" description="Disordered" evidence="1">
    <location>
        <begin position="123"/>
        <end position="174"/>
    </location>
</feature>
<evidence type="ECO:0000313" key="2">
    <source>
        <dbReference type="EMBL" id="CAD8299483.1"/>
    </source>
</evidence>
<feature type="compositionally biased region" description="Low complexity" evidence="1">
    <location>
        <begin position="46"/>
        <end position="58"/>
    </location>
</feature>
<dbReference type="EMBL" id="HBED01009025">
    <property type="protein sequence ID" value="CAD8299483.1"/>
    <property type="molecule type" value="Transcribed_RNA"/>
</dbReference>
<feature type="region of interest" description="Disordered" evidence="1">
    <location>
        <begin position="43"/>
        <end position="85"/>
    </location>
</feature>
<feature type="compositionally biased region" description="Acidic residues" evidence="1">
    <location>
        <begin position="159"/>
        <end position="168"/>
    </location>
</feature>
<feature type="compositionally biased region" description="Basic and acidic residues" evidence="1">
    <location>
        <begin position="74"/>
        <end position="85"/>
    </location>
</feature>
<gene>
    <name evidence="2" type="ORF">TDUB1175_LOCUS4450</name>
</gene>
<reference evidence="2" key="1">
    <citation type="submission" date="2021-01" db="EMBL/GenBank/DDBJ databases">
        <authorList>
            <person name="Corre E."/>
            <person name="Pelletier E."/>
            <person name="Niang G."/>
            <person name="Scheremetjew M."/>
            <person name="Finn R."/>
            <person name="Kale V."/>
            <person name="Holt S."/>
            <person name="Cochrane G."/>
            <person name="Meng A."/>
            <person name="Brown T."/>
            <person name="Cohen L."/>
        </authorList>
    </citation>
    <scope>NUCLEOTIDE SEQUENCE</scope>
    <source>
        <strain evidence="2">CCMP147</strain>
    </source>
</reference>
<proteinExistence type="predicted"/>
<evidence type="ECO:0000256" key="1">
    <source>
        <dbReference type="SAM" id="MobiDB-lite"/>
    </source>
</evidence>
<feature type="compositionally biased region" description="Basic and acidic residues" evidence="1">
    <location>
        <begin position="144"/>
        <end position="158"/>
    </location>
</feature>
<name>A0A7R9VNJ7_9STRA</name>
<organism evidence="2">
    <name type="scientific">Pseudictyota dubia</name>
    <dbReference type="NCBI Taxonomy" id="2749911"/>
    <lineage>
        <taxon>Eukaryota</taxon>
        <taxon>Sar</taxon>
        <taxon>Stramenopiles</taxon>
        <taxon>Ochrophyta</taxon>
        <taxon>Bacillariophyta</taxon>
        <taxon>Mediophyceae</taxon>
        <taxon>Biddulphiophycidae</taxon>
        <taxon>Eupodiscales</taxon>
        <taxon>Odontellaceae</taxon>
        <taxon>Pseudictyota</taxon>
    </lineage>
</organism>
<protein>
    <submittedName>
        <fullName evidence="2">Uncharacterized protein</fullName>
    </submittedName>
</protein>
<dbReference type="AlphaFoldDB" id="A0A7R9VNJ7"/>